<sequence length="143" mass="16119">MIPVRDIAVSRSGPLLLSTIIHGGTNTAHDVQIAKKRANHARIKIWISLLGSKIPWHSTMFGVVHVAEEMRPTIVHVRGTYWCWRRCRLTEGCSWCWATRLAGFDGLVMVLGNDWQGLRDCWMDLKDKNGGFGFGQLGFVRGD</sequence>
<name>A0A2N9G421_FAGSY</name>
<accession>A0A2N9G421</accession>
<proteinExistence type="predicted"/>
<dbReference type="AlphaFoldDB" id="A0A2N9G421"/>
<dbReference type="EMBL" id="OIVN01001458">
    <property type="protein sequence ID" value="SPC94195.1"/>
    <property type="molecule type" value="Genomic_DNA"/>
</dbReference>
<protein>
    <submittedName>
        <fullName evidence="1">Uncharacterized protein</fullName>
    </submittedName>
</protein>
<gene>
    <name evidence="1" type="ORF">FSB_LOCUS22077</name>
</gene>
<evidence type="ECO:0000313" key="1">
    <source>
        <dbReference type="EMBL" id="SPC94195.1"/>
    </source>
</evidence>
<reference evidence="1" key="1">
    <citation type="submission" date="2018-02" db="EMBL/GenBank/DDBJ databases">
        <authorList>
            <person name="Cohen D.B."/>
            <person name="Kent A.D."/>
        </authorList>
    </citation>
    <scope>NUCLEOTIDE SEQUENCE</scope>
</reference>
<organism evidence="1">
    <name type="scientific">Fagus sylvatica</name>
    <name type="common">Beechnut</name>
    <dbReference type="NCBI Taxonomy" id="28930"/>
    <lineage>
        <taxon>Eukaryota</taxon>
        <taxon>Viridiplantae</taxon>
        <taxon>Streptophyta</taxon>
        <taxon>Embryophyta</taxon>
        <taxon>Tracheophyta</taxon>
        <taxon>Spermatophyta</taxon>
        <taxon>Magnoliopsida</taxon>
        <taxon>eudicotyledons</taxon>
        <taxon>Gunneridae</taxon>
        <taxon>Pentapetalae</taxon>
        <taxon>rosids</taxon>
        <taxon>fabids</taxon>
        <taxon>Fagales</taxon>
        <taxon>Fagaceae</taxon>
        <taxon>Fagus</taxon>
    </lineage>
</organism>